<proteinExistence type="predicted"/>
<protein>
    <submittedName>
        <fullName evidence="2">Uncharacterized protein</fullName>
    </submittedName>
</protein>
<evidence type="ECO:0000313" key="2">
    <source>
        <dbReference type="EMBL" id="KAK2185744.1"/>
    </source>
</evidence>
<reference evidence="2" key="1">
    <citation type="journal article" date="2023" name="Mol. Biol. Evol.">
        <title>Third-Generation Sequencing Reveals the Adaptive Role of the Epigenome in Three Deep-Sea Polychaetes.</title>
        <authorList>
            <person name="Perez M."/>
            <person name="Aroh O."/>
            <person name="Sun Y."/>
            <person name="Lan Y."/>
            <person name="Juniper S.K."/>
            <person name="Young C.R."/>
            <person name="Angers B."/>
            <person name="Qian P.Y."/>
        </authorList>
    </citation>
    <scope>NUCLEOTIDE SEQUENCE</scope>
    <source>
        <strain evidence="2">R07B-5</strain>
    </source>
</reference>
<dbReference type="EMBL" id="JAODUO010000224">
    <property type="protein sequence ID" value="KAK2185744.1"/>
    <property type="molecule type" value="Genomic_DNA"/>
</dbReference>
<accession>A0AAD9P074</accession>
<keyword evidence="3" id="KW-1185">Reference proteome</keyword>
<dbReference type="AlphaFoldDB" id="A0AAD9P074"/>
<comment type="caution">
    <text evidence="2">The sequence shown here is derived from an EMBL/GenBank/DDBJ whole genome shotgun (WGS) entry which is preliminary data.</text>
</comment>
<keyword evidence="1" id="KW-0732">Signal</keyword>
<evidence type="ECO:0000313" key="3">
    <source>
        <dbReference type="Proteomes" id="UP001209878"/>
    </source>
</evidence>
<feature type="signal peptide" evidence="1">
    <location>
        <begin position="1"/>
        <end position="19"/>
    </location>
</feature>
<dbReference type="Proteomes" id="UP001209878">
    <property type="component" value="Unassembled WGS sequence"/>
</dbReference>
<gene>
    <name evidence="2" type="ORF">NP493_223g00006</name>
</gene>
<feature type="chain" id="PRO_5042018444" evidence="1">
    <location>
        <begin position="20"/>
        <end position="176"/>
    </location>
</feature>
<sequence length="176" mass="19309">MTRWVAFVLSVGIFSLIKGQIIGKKPITCIRFEPPYDWKDDPIATNGVYLNNFDVMIGPGVSGNGGAFNLMSKLELPYLQGNDFSRFAISVWFKRAFQVNISPAPIIASNGDCLMATIEPPQAGTWFHVVVTGRMSVVNGWGHVDVYINGISFAKDYLNLFQVQALFANPGACIGE</sequence>
<evidence type="ECO:0000256" key="1">
    <source>
        <dbReference type="SAM" id="SignalP"/>
    </source>
</evidence>
<organism evidence="2 3">
    <name type="scientific">Ridgeia piscesae</name>
    <name type="common">Tubeworm</name>
    <dbReference type="NCBI Taxonomy" id="27915"/>
    <lineage>
        <taxon>Eukaryota</taxon>
        <taxon>Metazoa</taxon>
        <taxon>Spiralia</taxon>
        <taxon>Lophotrochozoa</taxon>
        <taxon>Annelida</taxon>
        <taxon>Polychaeta</taxon>
        <taxon>Sedentaria</taxon>
        <taxon>Canalipalpata</taxon>
        <taxon>Sabellida</taxon>
        <taxon>Siboglinidae</taxon>
        <taxon>Ridgeia</taxon>
    </lineage>
</organism>
<name>A0AAD9P074_RIDPI</name>